<name>A0A0D8BML5_9ACTN</name>
<dbReference type="InterPro" id="IPR001646">
    <property type="entry name" value="5peptide_repeat"/>
</dbReference>
<keyword evidence="2" id="KW-1185">Reference proteome</keyword>
<evidence type="ECO:0000313" key="1">
    <source>
        <dbReference type="EMBL" id="KJE25234.1"/>
    </source>
</evidence>
<sequence precursor="true">MTDPPLRADCSHCFALCCVAPGFTASADFPISKPPGTPCRHLNARHGCSVHDELRPRGFRGCAVFDCFGAGQQVSQVTFAGRDWRTHPGDATRMFDTFAVMRTLHESLHHLAEAHGLLTAGEQAPALRAGLLAEVDATAAATVTLTGADADTLLAVDVPAHRRAVHGLLTRASALLRAGLTPAAGGQGRLRALGVDLVGARLAGADLRGAELTGRLLIEANLRGADLRGADLRGADLRGAEVSGADLRGALFVVQAQLDAARGDEATVLPAALARPAHWAPSP</sequence>
<dbReference type="AlphaFoldDB" id="A0A0D8BML5"/>
<dbReference type="Proteomes" id="UP000032545">
    <property type="component" value="Unassembled WGS sequence"/>
</dbReference>
<dbReference type="PANTHER" id="PTHR14136:SF17">
    <property type="entry name" value="BTB_POZ DOMAIN-CONTAINING PROTEIN KCTD9"/>
    <property type="match status" value="1"/>
</dbReference>
<accession>A0A0D8BML5</accession>
<protein>
    <submittedName>
        <fullName evidence="1">Putative low-complexity protein</fullName>
    </submittedName>
</protein>
<gene>
    <name evidence="1" type="ORF">FF36_00367</name>
</gene>
<reference evidence="2" key="1">
    <citation type="submission" date="2015-02" db="EMBL/GenBank/DDBJ databases">
        <title>Draft Genome of Frankia sp. CpI1-S.</title>
        <authorList>
            <person name="Oshone R.T."/>
            <person name="Ngom M."/>
            <person name="Ghodhbane-Gtari F."/>
            <person name="Gtari M."/>
            <person name="Morris K."/>
            <person name="Thomas K."/>
            <person name="Sen A."/>
            <person name="Tisa L.S."/>
        </authorList>
    </citation>
    <scope>NUCLEOTIDE SEQUENCE [LARGE SCALE GENOMIC DNA]</scope>
    <source>
        <strain evidence="2">CpI1-S</strain>
    </source>
</reference>
<reference evidence="1 2" key="2">
    <citation type="journal article" date="2016" name="Genome Announc.">
        <title>Permanent Draft Genome Sequences for Two Variants of Frankia sp. Strain CpI1, the First Frankia Strain Isolated from Root Nodules of Comptonia peregrina.</title>
        <authorList>
            <person name="Oshone R."/>
            <person name="Hurst S.G.IV."/>
            <person name="Abebe-Akele F."/>
            <person name="Simpson S."/>
            <person name="Morris K."/>
            <person name="Thomas W.K."/>
            <person name="Tisa L.S."/>
        </authorList>
    </citation>
    <scope>NUCLEOTIDE SEQUENCE [LARGE SCALE GENOMIC DNA]</scope>
    <source>
        <strain evidence="2">CpI1-S</strain>
    </source>
</reference>
<proteinExistence type="predicted"/>
<dbReference type="RefSeq" id="WP_082121594.1">
    <property type="nucleotide sequence ID" value="NZ_JYFN01000002.1"/>
</dbReference>
<comment type="caution">
    <text evidence="1">The sequence shown here is derived from an EMBL/GenBank/DDBJ whole genome shotgun (WGS) entry which is preliminary data.</text>
</comment>
<dbReference type="InterPro" id="IPR051082">
    <property type="entry name" value="Pentapeptide-BTB/POZ_domain"/>
</dbReference>
<dbReference type="PANTHER" id="PTHR14136">
    <property type="entry name" value="BTB_POZ DOMAIN-CONTAINING PROTEIN KCTD9"/>
    <property type="match status" value="1"/>
</dbReference>
<evidence type="ECO:0000313" key="2">
    <source>
        <dbReference type="Proteomes" id="UP000032545"/>
    </source>
</evidence>
<dbReference type="Gene3D" id="2.160.20.80">
    <property type="entry name" value="E3 ubiquitin-protein ligase SopA"/>
    <property type="match status" value="1"/>
</dbReference>
<dbReference type="EMBL" id="JYFN01000002">
    <property type="protein sequence ID" value="KJE25234.1"/>
    <property type="molecule type" value="Genomic_DNA"/>
</dbReference>
<dbReference type="Pfam" id="PF00805">
    <property type="entry name" value="Pentapeptide"/>
    <property type="match status" value="2"/>
</dbReference>
<dbReference type="PATRIC" id="fig|1502723.3.peg.409"/>
<dbReference type="OrthoDB" id="154708at2"/>
<dbReference type="SUPFAM" id="SSF141571">
    <property type="entry name" value="Pentapeptide repeat-like"/>
    <property type="match status" value="1"/>
</dbReference>
<organism evidence="1 2">
    <name type="scientific">Frankia torreyi</name>
    <dbReference type="NCBI Taxonomy" id="1856"/>
    <lineage>
        <taxon>Bacteria</taxon>
        <taxon>Bacillati</taxon>
        <taxon>Actinomycetota</taxon>
        <taxon>Actinomycetes</taxon>
        <taxon>Frankiales</taxon>
        <taxon>Frankiaceae</taxon>
        <taxon>Frankia</taxon>
    </lineage>
</organism>